<feature type="compositionally biased region" description="Basic residues" evidence="1">
    <location>
        <begin position="67"/>
        <end position="79"/>
    </location>
</feature>
<reference evidence="2 3" key="1">
    <citation type="journal article" date="2016" name="Mol. Biol. Evol.">
        <title>Comparative Genomics of Early-Diverging Mushroom-Forming Fungi Provides Insights into the Origins of Lignocellulose Decay Capabilities.</title>
        <authorList>
            <person name="Nagy L.G."/>
            <person name="Riley R."/>
            <person name="Tritt A."/>
            <person name="Adam C."/>
            <person name="Daum C."/>
            <person name="Floudas D."/>
            <person name="Sun H."/>
            <person name="Yadav J.S."/>
            <person name="Pangilinan J."/>
            <person name="Larsson K.H."/>
            <person name="Matsuura K."/>
            <person name="Barry K."/>
            <person name="Labutti K."/>
            <person name="Kuo R."/>
            <person name="Ohm R.A."/>
            <person name="Bhattacharya S.S."/>
            <person name="Shirouzu T."/>
            <person name="Yoshinaga Y."/>
            <person name="Martin F.M."/>
            <person name="Grigoriev I.V."/>
            <person name="Hibbett D.S."/>
        </authorList>
    </citation>
    <scope>NUCLEOTIDE SEQUENCE [LARGE SCALE GENOMIC DNA]</scope>
    <source>
        <strain evidence="2 3">CBS 109695</strain>
    </source>
</reference>
<accession>A0A165Z469</accession>
<proteinExistence type="predicted"/>
<evidence type="ECO:0000256" key="1">
    <source>
        <dbReference type="SAM" id="MobiDB-lite"/>
    </source>
</evidence>
<organism evidence="2 3">
    <name type="scientific">Athelia psychrophila</name>
    <dbReference type="NCBI Taxonomy" id="1759441"/>
    <lineage>
        <taxon>Eukaryota</taxon>
        <taxon>Fungi</taxon>
        <taxon>Dikarya</taxon>
        <taxon>Basidiomycota</taxon>
        <taxon>Agaricomycotina</taxon>
        <taxon>Agaricomycetes</taxon>
        <taxon>Agaricomycetidae</taxon>
        <taxon>Atheliales</taxon>
        <taxon>Atheliaceae</taxon>
        <taxon>Athelia</taxon>
    </lineage>
</organism>
<dbReference type="EMBL" id="KV417684">
    <property type="protein sequence ID" value="KZP10210.1"/>
    <property type="molecule type" value="Genomic_DNA"/>
</dbReference>
<evidence type="ECO:0000313" key="2">
    <source>
        <dbReference type="EMBL" id="KZP10210.1"/>
    </source>
</evidence>
<evidence type="ECO:0000313" key="3">
    <source>
        <dbReference type="Proteomes" id="UP000076532"/>
    </source>
</evidence>
<dbReference type="AlphaFoldDB" id="A0A165Z469"/>
<sequence>MNLYITFYPDQLMKLPSVAAFLFTVWRLPSVGDDRLVSSLRIISTAIRSGYYKDLVSSRDHRGASAGRRRAEHQTKKRAPLVYPASTSRSLESGARTPADVTTRRQGAANMLRALVGREYEAEAEATEIGQLDWGGARGVAGHKEAGWADGGGQLMTAVARRRGVVQLNILVLCCSTRAGRRGWGGG</sequence>
<name>A0A165Z469_9AGAM</name>
<keyword evidence="3" id="KW-1185">Reference proteome</keyword>
<dbReference type="OrthoDB" id="2641200at2759"/>
<feature type="region of interest" description="Disordered" evidence="1">
    <location>
        <begin position="62"/>
        <end position="81"/>
    </location>
</feature>
<gene>
    <name evidence="2" type="ORF">FIBSPDRAFT_872874</name>
</gene>
<protein>
    <submittedName>
        <fullName evidence="2">Uncharacterized protein</fullName>
    </submittedName>
</protein>
<dbReference type="STRING" id="436010.A0A165Z469"/>
<dbReference type="Proteomes" id="UP000076532">
    <property type="component" value="Unassembled WGS sequence"/>
</dbReference>